<accession>A0A8H3LMJ2</accession>
<protein>
    <submittedName>
        <fullName evidence="1">Glucose-induced degradation complex subunit VID30</fullName>
    </submittedName>
</protein>
<name>A0A8H3LMJ2_9GLOM</name>
<gene>
    <name evidence="1" type="ORF">RCL2_001823600</name>
</gene>
<proteinExistence type="predicted"/>
<evidence type="ECO:0000313" key="1">
    <source>
        <dbReference type="EMBL" id="GES91418.1"/>
    </source>
</evidence>
<evidence type="ECO:0000313" key="2">
    <source>
        <dbReference type="Proteomes" id="UP000615446"/>
    </source>
</evidence>
<dbReference type="EMBL" id="BLAL01000203">
    <property type="protein sequence ID" value="GES91418.1"/>
    <property type="molecule type" value="Genomic_DNA"/>
</dbReference>
<sequence length="80" mass="9115">MTLSNFILPSYLVDTPYDLYNQKKKSILLPDKLNKNDCADELTIEDDGLKILFIQGHRSWYIAAAVRMDFPIPVNQGLDG</sequence>
<reference evidence="1" key="1">
    <citation type="submission" date="2019-10" db="EMBL/GenBank/DDBJ databases">
        <title>Conservation and host-specific expression of non-tandemly repeated heterogenous ribosome RNA gene in arbuscular mycorrhizal fungi.</title>
        <authorList>
            <person name="Maeda T."/>
            <person name="Kobayashi Y."/>
            <person name="Nakagawa T."/>
            <person name="Ezawa T."/>
            <person name="Yamaguchi K."/>
            <person name="Bino T."/>
            <person name="Nishimoto Y."/>
            <person name="Shigenobu S."/>
            <person name="Kawaguchi M."/>
        </authorList>
    </citation>
    <scope>NUCLEOTIDE SEQUENCE</scope>
    <source>
        <strain evidence="1">HR1</strain>
    </source>
</reference>
<comment type="caution">
    <text evidence="1">The sequence shown here is derived from an EMBL/GenBank/DDBJ whole genome shotgun (WGS) entry which is preliminary data.</text>
</comment>
<dbReference type="Proteomes" id="UP000615446">
    <property type="component" value="Unassembled WGS sequence"/>
</dbReference>
<dbReference type="AlphaFoldDB" id="A0A8H3LMJ2"/>
<dbReference type="OrthoDB" id="25503at2759"/>
<organism evidence="1 2">
    <name type="scientific">Rhizophagus clarus</name>
    <dbReference type="NCBI Taxonomy" id="94130"/>
    <lineage>
        <taxon>Eukaryota</taxon>
        <taxon>Fungi</taxon>
        <taxon>Fungi incertae sedis</taxon>
        <taxon>Mucoromycota</taxon>
        <taxon>Glomeromycotina</taxon>
        <taxon>Glomeromycetes</taxon>
        <taxon>Glomerales</taxon>
        <taxon>Glomeraceae</taxon>
        <taxon>Rhizophagus</taxon>
    </lineage>
</organism>